<evidence type="ECO:0000313" key="3">
    <source>
        <dbReference type="Proteomes" id="UP001159363"/>
    </source>
</evidence>
<protein>
    <submittedName>
        <fullName evidence="2">Uncharacterized protein</fullName>
    </submittedName>
</protein>
<keyword evidence="3" id="KW-1185">Reference proteome</keyword>
<comment type="caution">
    <text evidence="2">The sequence shown here is derived from an EMBL/GenBank/DDBJ whole genome shotgun (WGS) entry which is preliminary data.</text>
</comment>
<accession>A0ABQ9G517</accession>
<feature type="region of interest" description="Disordered" evidence="1">
    <location>
        <begin position="472"/>
        <end position="523"/>
    </location>
</feature>
<evidence type="ECO:0000256" key="1">
    <source>
        <dbReference type="SAM" id="MobiDB-lite"/>
    </source>
</evidence>
<proteinExistence type="predicted"/>
<gene>
    <name evidence="2" type="ORF">PR048_031367</name>
</gene>
<sequence>MKKWFEEVREAGRPCLKHTGERMNRVCAASRQAIEGDPQADCLKRGRGSAGNGLEMRPTYPPFFVFLSLSLSPLPHPSGGKRESRPRITDPSTFHLSRTAAAPTATSLSQILFFLARDAAIPSDRPPLPHTPPPKGFITACRKRMWRGAQLAAVPAARGRVKNGISPRKPADQRHHPVRFPHAKFRERSRWESDSVRLTTVRVDFSSSYNSLGATMTERLACSSPTKAIRVQSPYWITPDFRMWESSRTIPLVGGISRGSPVSPALSFRRCSNSPHHAHRLSKPRCLRWKAYMIMPSNIEPRHERDCSYHLATAVGETPSASHVRGIRVAVATDRPLPRPAGLITITTHHKIMVRCEAMLSECSALGSQPSTNMFRFVTVQQNVRSLMMCRSGENREMSVRTYVVCGQHRDCGSLFPTSTIGSEELVRIQPAGAVILWNARERIRRPLREGTDLRRCPHSLAFSLIGNRTLRSSRHSDKQTTEQSRDQPLKNGTADKARLTRVPHPGVPDRVRERRRGWGSSRGVRSALTRSRACGTLDAGARTARYVAREIKIHLLEYKLWRKIDKSKMDKLDFQHVCIEVTFVIGSQFTRHFLDDSEPIADLQGNRYRVPILPGVK</sequence>
<dbReference type="Proteomes" id="UP001159363">
    <property type="component" value="Chromosome 14"/>
</dbReference>
<name>A0ABQ9G517_9NEOP</name>
<organism evidence="2 3">
    <name type="scientific">Dryococelus australis</name>
    <dbReference type="NCBI Taxonomy" id="614101"/>
    <lineage>
        <taxon>Eukaryota</taxon>
        <taxon>Metazoa</taxon>
        <taxon>Ecdysozoa</taxon>
        <taxon>Arthropoda</taxon>
        <taxon>Hexapoda</taxon>
        <taxon>Insecta</taxon>
        <taxon>Pterygota</taxon>
        <taxon>Neoptera</taxon>
        <taxon>Polyneoptera</taxon>
        <taxon>Phasmatodea</taxon>
        <taxon>Verophasmatodea</taxon>
        <taxon>Anareolatae</taxon>
        <taxon>Phasmatidae</taxon>
        <taxon>Eurycanthinae</taxon>
        <taxon>Dryococelus</taxon>
    </lineage>
</organism>
<feature type="compositionally biased region" description="Basic and acidic residues" evidence="1">
    <location>
        <begin position="475"/>
        <end position="499"/>
    </location>
</feature>
<dbReference type="EMBL" id="JARBHB010000015">
    <property type="protein sequence ID" value="KAJ8867565.1"/>
    <property type="molecule type" value="Genomic_DNA"/>
</dbReference>
<evidence type="ECO:0000313" key="2">
    <source>
        <dbReference type="EMBL" id="KAJ8867565.1"/>
    </source>
</evidence>
<reference evidence="2 3" key="1">
    <citation type="submission" date="2023-02" db="EMBL/GenBank/DDBJ databases">
        <title>LHISI_Scaffold_Assembly.</title>
        <authorList>
            <person name="Stuart O.P."/>
            <person name="Cleave R."/>
            <person name="Magrath M.J.L."/>
            <person name="Mikheyev A.S."/>
        </authorList>
    </citation>
    <scope>NUCLEOTIDE SEQUENCE [LARGE SCALE GENOMIC DNA]</scope>
    <source>
        <strain evidence="2">Daus_M_001</strain>
        <tissue evidence="2">Leg muscle</tissue>
    </source>
</reference>